<protein>
    <recommendedName>
        <fullName evidence="4">Nitroreductase domain-containing protein</fullName>
    </recommendedName>
</protein>
<evidence type="ECO:0008006" key="4">
    <source>
        <dbReference type="Google" id="ProtNLM"/>
    </source>
</evidence>
<name>A0ABX1C9K9_9ACTN</name>
<organism evidence="2 3">
    <name type="scientific">Streptomyces bohaiensis</name>
    <dbReference type="NCBI Taxonomy" id="1431344"/>
    <lineage>
        <taxon>Bacteria</taxon>
        <taxon>Bacillati</taxon>
        <taxon>Actinomycetota</taxon>
        <taxon>Actinomycetes</taxon>
        <taxon>Kitasatosporales</taxon>
        <taxon>Streptomycetaceae</taxon>
        <taxon>Streptomyces</taxon>
    </lineage>
</organism>
<dbReference type="Gene3D" id="3.40.109.10">
    <property type="entry name" value="NADH Oxidase"/>
    <property type="match status" value="2"/>
</dbReference>
<dbReference type="InterPro" id="IPR000415">
    <property type="entry name" value="Nitroreductase-like"/>
</dbReference>
<evidence type="ECO:0000256" key="1">
    <source>
        <dbReference type="SAM" id="MobiDB-lite"/>
    </source>
</evidence>
<dbReference type="RefSeq" id="WP_168086871.1">
    <property type="nucleotide sequence ID" value="NZ_BHZH01000445.1"/>
</dbReference>
<gene>
    <name evidence="2" type="ORF">HCN52_03535</name>
</gene>
<feature type="region of interest" description="Disordered" evidence="1">
    <location>
        <begin position="33"/>
        <end position="55"/>
    </location>
</feature>
<evidence type="ECO:0000313" key="2">
    <source>
        <dbReference type="EMBL" id="NJQ14037.1"/>
    </source>
</evidence>
<comment type="caution">
    <text evidence="2">The sequence shown here is derived from an EMBL/GenBank/DDBJ whole genome shotgun (WGS) entry which is preliminary data.</text>
</comment>
<keyword evidence="3" id="KW-1185">Reference proteome</keyword>
<dbReference type="Proteomes" id="UP000727056">
    <property type="component" value="Unassembled WGS sequence"/>
</dbReference>
<dbReference type="SUPFAM" id="SSF55469">
    <property type="entry name" value="FMN-dependent nitroreductase-like"/>
    <property type="match status" value="1"/>
</dbReference>
<sequence length="514" mass="54642">MTSATGHEPSDVATPVPPDVDVMSRDVRWFAHATGTSWPPPGHPEPAPERPDTHVAPALPEAARGRAGHPLPHGTSELLERAPFPHGRPAAPASPPAALGHALVTAFGLQRREPENPFNDHRPYPSVRARFPVQAFVQDAHRATVLDLHRHALVGLGADPGGDGPAEPAAEVLLAGRYTRLPDSYRWFRGSLVHLEMGIALRQLALGLELFGLRGTVRLPGPATAPLLTALGPGAEEEWSLPLSVGVDAAAFPAADPLPAPGPVPRDDAGAPPHRVDPVLDETVALNRTQEFDGPAEPLTSALPAGGPASPLSWAEVLWRRSAGRMPRGMYGMSGRRRTVPAEVLAETARWLAVPPPGPTLAEIAGAVRVTGVVQGVAGHRDGVHHLVDGRPVLVREDPGAAAELETHYGYRVDPYNGGDIRHATAVWFLSVRPRELVERFGRGAFTAAQYVAGWQSQGISLAAAAAGLYARPARAFREIPSQRVLGLPADEMVLCTVITGTPRYRGLLCDLRI</sequence>
<proteinExistence type="predicted"/>
<dbReference type="EMBL" id="JAAVJC010000014">
    <property type="protein sequence ID" value="NJQ14037.1"/>
    <property type="molecule type" value="Genomic_DNA"/>
</dbReference>
<accession>A0ABX1C9K9</accession>
<evidence type="ECO:0000313" key="3">
    <source>
        <dbReference type="Proteomes" id="UP000727056"/>
    </source>
</evidence>
<reference evidence="2 3" key="1">
    <citation type="submission" date="2020-03" db="EMBL/GenBank/DDBJ databases">
        <title>Draft genome of Streptomyces sp. ventii, isolated from the Axial Seamount in the Pacific Ocean, and resequencing of the two type strains Streptomyces lonarensis strain NCL 716 and Streptomyces bohaiensis strain 11A07.</title>
        <authorList>
            <person name="Loughran R.M."/>
            <person name="Pfannmuller K.M."/>
            <person name="Wasson B.J."/>
            <person name="Deadmond M.C."/>
            <person name="Paddock B.E."/>
            <person name="Koyack M.J."/>
            <person name="Gallegos D.A."/>
            <person name="Mitchell E.A."/>
            <person name="Ushijima B."/>
            <person name="Saw J.H."/>
            <person name="Mcphail K.L."/>
            <person name="Videau P."/>
        </authorList>
    </citation>
    <scope>NUCLEOTIDE SEQUENCE [LARGE SCALE GENOMIC DNA]</scope>
    <source>
        <strain evidence="2 3">11A07</strain>
    </source>
</reference>